<dbReference type="OrthoDB" id="9798918at2"/>
<evidence type="ECO:0000313" key="4">
    <source>
        <dbReference type="Proteomes" id="UP000294545"/>
    </source>
</evidence>
<dbReference type="HAMAP" id="MF_00489">
    <property type="entry name" value="UPF0178"/>
    <property type="match status" value="1"/>
</dbReference>
<comment type="caution">
    <text evidence="3">The sequence shown here is derived from an EMBL/GenBank/DDBJ whole genome shotgun (WGS) entry which is preliminary data.</text>
</comment>
<dbReference type="NCBIfam" id="NF001095">
    <property type="entry name" value="PRK00124.1"/>
    <property type="match status" value="1"/>
</dbReference>
<comment type="similarity">
    <text evidence="1 2">Belongs to the UPF0178 family.</text>
</comment>
<dbReference type="PANTHER" id="PTHR35146:SF1">
    <property type="entry name" value="UPF0178 PROTEIN YAII"/>
    <property type="match status" value="1"/>
</dbReference>
<evidence type="ECO:0000256" key="1">
    <source>
        <dbReference type="ARBA" id="ARBA00008522"/>
    </source>
</evidence>
<evidence type="ECO:0000256" key="2">
    <source>
        <dbReference type="HAMAP-Rule" id="MF_00489"/>
    </source>
</evidence>
<dbReference type="PANTHER" id="PTHR35146">
    <property type="entry name" value="UPF0178 PROTEIN YAII"/>
    <property type="match status" value="1"/>
</dbReference>
<gene>
    <name evidence="3" type="ORF">EDC19_0902</name>
</gene>
<dbReference type="Proteomes" id="UP000294545">
    <property type="component" value="Unassembled WGS sequence"/>
</dbReference>
<organism evidence="3 4">
    <name type="scientific">Natranaerovirga hydrolytica</name>
    <dbReference type="NCBI Taxonomy" id="680378"/>
    <lineage>
        <taxon>Bacteria</taxon>
        <taxon>Bacillati</taxon>
        <taxon>Bacillota</taxon>
        <taxon>Clostridia</taxon>
        <taxon>Lachnospirales</taxon>
        <taxon>Natranaerovirgaceae</taxon>
        <taxon>Natranaerovirga</taxon>
    </lineage>
</organism>
<dbReference type="RefSeq" id="WP_132281124.1">
    <property type="nucleotide sequence ID" value="NZ_SMGQ01000011.1"/>
</dbReference>
<name>A0A4R1N0M6_9FIRM</name>
<dbReference type="AlphaFoldDB" id="A0A4R1N0M6"/>
<reference evidence="3 4" key="1">
    <citation type="submission" date="2019-03" db="EMBL/GenBank/DDBJ databases">
        <title>Genomic Encyclopedia of Type Strains, Phase IV (KMG-IV): sequencing the most valuable type-strain genomes for metagenomic binning, comparative biology and taxonomic classification.</title>
        <authorList>
            <person name="Goeker M."/>
        </authorList>
    </citation>
    <scope>NUCLEOTIDE SEQUENCE [LARGE SCALE GENOMIC DNA]</scope>
    <source>
        <strain evidence="3 4">DSM 24176</strain>
    </source>
</reference>
<keyword evidence="4" id="KW-1185">Reference proteome</keyword>
<accession>A0A4R1N0M6</accession>
<proteinExistence type="inferred from homology"/>
<evidence type="ECO:0000313" key="3">
    <source>
        <dbReference type="EMBL" id="TCK98480.1"/>
    </source>
</evidence>
<protein>
    <recommendedName>
        <fullName evidence="2">UPF0178 protein EDC19_0902</fullName>
    </recommendedName>
</protein>
<sequence>MKILVDADSCPVKEIIITLAKKYHLEVYMFFDTSHIYSNDYAKVIIVDKGIDSVDFKLIGYLTSNDIVVTQDYGVATIALSKNAFVINQNGFIYDENNIDTLLFERHLSKTQRRLGKKTKPHKKRTPEQNKSFETGLLDLINKHYNPH</sequence>
<dbReference type="EMBL" id="SMGQ01000011">
    <property type="protein sequence ID" value="TCK98480.1"/>
    <property type="molecule type" value="Genomic_DNA"/>
</dbReference>
<dbReference type="InterPro" id="IPR003791">
    <property type="entry name" value="UPF0178"/>
</dbReference>
<dbReference type="Pfam" id="PF02639">
    <property type="entry name" value="DUF188"/>
    <property type="match status" value="1"/>
</dbReference>